<feature type="region of interest" description="Disordered" evidence="1">
    <location>
        <begin position="55"/>
        <end position="80"/>
    </location>
</feature>
<evidence type="ECO:0000256" key="1">
    <source>
        <dbReference type="SAM" id="MobiDB-lite"/>
    </source>
</evidence>
<evidence type="ECO:0000313" key="2">
    <source>
        <dbReference type="EMBL" id="CAL1680118.1"/>
    </source>
</evidence>
<accession>A0AAV2NJ99</accession>
<sequence>MESVVKPLPWGFAPQPHLGSPYLTSPCHRTLASHLACSFSLIKTRLKASRHRLSVPGMSNDILPSSSSASSSSSSSSRQLDAFLTMQRTHPEEITVELYSAAATGVVSPIVEKGDINNAM</sequence>
<proteinExistence type="predicted"/>
<gene>
    <name evidence="2" type="ORF">LPLAT_LOCUS6199</name>
</gene>
<protein>
    <submittedName>
        <fullName evidence="2">Uncharacterized protein</fullName>
    </submittedName>
</protein>
<dbReference type="AlphaFoldDB" id="A0AAV2NJ99"/>
<keyword evidence="3" id="KW-1185">Reference proteome</keyword>
<organism evidence="2 3">
    <name type="scientific">Lasius platythorax</name>
    <dbReference type="NCBI Taxonomy" id="488582"/>
    <lineage>
        <taxon>Eukaryota</taxon>
        <taxon>Metazoa</taxon>
        <taxon>Ecdysozoa</taxon>
        <taxon>Arthropoda</taxon>
        <taxon>Hexapoda</taxon>
        <taxon>Insecta</taxon>
        <taxon>Pterygota</taxon>
        <taxon>Neoptera</taxon>
        <taxon>Endopterygota</taxon>
        <taxon>Hymenoptera</taxon>
        <taxon>Apocrita</taxon>
        <taxon>Aculeata</taxon>
        <taxon>Formicoidea</taxon>
        <taxon>Formicidae</taxon>
        <taxon>Formicinae</taxon>
        <taxon>Lasius</taxon>
        <taxon>Lasius</taxon>
    </lineage>
</organism>
<evidence type="ECO:0000313" key="3">
    <source>
        <dbReference type="Proteomes" id="UP001497644"/>
    </source>
</evidence>
<feature type="compositionally biased region" description="Low complexity" evidence="1">
    <location>
        <begin position="65"/>
        <end position="77"/>
    </location>
</feature>
<dbReference type="EMBL" id="OZ034825">
    <property type="protein sequence ID" value="CAL1680118.1"/>
    <property type="molecule type" value="Genomic_DNA"/>
</dbReference>
<name>A0AAV2NJ99_9HYME</name>
<dbReference type="Proteomes" id="UP001497644">
    <property type="component" value="Chromosome 2"/>
</dbReference>
<reference evidence="2" key="1">
    <citation type="submission" date="2024-04" db="EMBL/GenBank/DDBJ databases">
        <authorList>
            <consortium name="Molecular Ecology Group"/>
        </authorList>
    </citation>
    <scope>NUCLEOTIDE SEQUENCE</scope>
</reference>